<dbReference type="AlphaFoldDB" id="A0A2Y9BUL6"/>
<protein>
    <submittedName>
        <fullName evidence="3">PucR C-terminal helix-turn-helix domain-containing protein</fullName>
    </submittedName>
</protein>
<dbReference type="InterPro" id="IPR042070">
    <property type="entry name" value="PucR_C-HTH_sf"/>
</dbReference>
<dbReference type="PANTHER" id="PTHR33744">
    <property type="entry name" value="CARBOHYDRATE DIACID REGULATOR"/>
    <property type="match status" value="1"/>
</dbReference>
<name>A0A2Y9BUL6_9MICO</name>
<keyword evidence="4" id="KW-1185">Reference proteome</keyword>
<evidence type="ECO:0000313" key="3">
    <source>
        <dbReference type="EMBL" id="SSA35932.1"/>
    </source>
</evidence>
<dbReference type="Proteomes" id="UP000250028">
    <property type="component" value="Unassembled WGS sequence"/>
</dbReference>
<dbReference type="InterPro" id="IPR025751">
    <property type="entry name" value="RsbRD_N_dom"/>
</dbReference>
<proteinExistence type="predicted"/>
<dbReference type="OrthoDB" id="5243741at2"/>
<dbReference type="EMBL" id="UESZ01000001">
    <property type="protein sequence ID" value="SSA35932.1"/>
    <property type="molecule type" value="Genomic_DNA"/>
</dbReference>
<dbReference type="InterPro" id="IPR051448">
    <property type="entry name" value="CdaR-like_regulators"/>
</dbReference>
<dbReference type="Pfam" id="PF13556">
    <property type="entry name" value="HTH_30"/>
    <property type="match status" value="1"/>
</dbReference>
<dbReference type="RefSeq" id="WP_109687533.1">
    <property type="nucleotide sequence ID" value="NZ_QGDN01000001.1"/>
</dbReference>
<dbReference type="Pfam" id="PF14361">
    <property type="entry name" value="RsbRD_N"/>
    <property type="match status" value="1"/>
</dbReference>
<organism evidence="3 4">
    <name type="scientific">Branchiibius hedensis</name>
    <dbReference type="NCBI Taxonomy" id="672460"/>
    <lineage>
        <taxon>Bacteria</taxon>
        <taxon>Bacillati</taxon>
        <taxon>Actinomycetota</taxon>
        <taxon>Actinomycetes</taxon>
        <taxon>Micrococcales</taxon>
        <taxon>Dermacoccaceae</taxon>
        <taxon>Branchiibius</taxon>
    </lineage>
</organism>
<evidence type="ECO:0000259" key="2">
    <source>
        <dbReference type="Pfam" id="PF14361"/>
    </source>
</evidence>
<evidence type="ECO:0000259" key="1">
    <source>
        <dbReference type="Pfam" id="PF13556"/>
    </source>
</evidence>
<reference evidence="4" key="1">
    <citation type="submission" date="2016-10" db="EMBL/GenBank/DDBJ databases">
        <authorList>
            <person name="Varghese N."/>
            <person name="Submissions S."/>
        </authorList>
    </citation>
    <scope>NUCLEOTIDE SEQUENCE [LARGE SCALE GENOMIC DNA]</scope>
    <source>
        <strain evidence="4">DSM 22951</strain>
    </source>
</reference>
<feature type="domain" description="RsbT co-antagonist protein RsbRD N-terminal" evidence="2">
    <location>
        <begin position="23"/>
        <end position="162"/>
    </location>
</feature>
<feature type="domain" description="PucR C-terminal helix-turn-helix" evidence="1">
    <location>
        <begin position="327"/>
        <end position="383"/>
    </location>
</feature>
<dbReference type="Gene3D" id="1.10.10.2840">
    <property type="entry name" value="PucR C-terminal helix-turn-helix domain"/>
    <property type="match status" value="1"/>
</dbReference>
<dbReference type="PANTHER" id="PTHR33744:SF1">
    <property type="entry name" value="DNA-BINDING TRANSCRIPTIONAL ACTIVATOR ADER"/>
    <property type="match status" value="1"/>
</dbReference>
<gene>
    <name evidence="3" type="ORF">SAMN04489750_3310</name>
</gene>
<dbReference type="InterPro" id="IPR025736">
    <property type="entry name" value="PucR_C-HTH_dom"/>
</dbReference>
<sequence length="384" mass="41305">MPTEASSPALGARQVAAVSRELPRIAVQCVDAIVTEVPAYRAALRGEMRLAIEQAVHLALAGFLRLAAGRRVGDPSTPIDQSLAGAYELGRGEAKSGRRMDSLLSAYRVGARTAWREMSSLPAVQKASASDVAHFAELVFAYIDELSASSVTGHVDELTDETNLRGRLANALLAERDPATIESLAAETGWALPESLTAVLVAPNRLSMLLGRLPDGWLRATDDPGRLGLTVFLVPGGRGRLLKALGDRRAYVGCTRPWVQVTTSYGRAARAAELDALGAFATVDGPIDTDAHLSTLVLNSDVGALADLRARMLSPLAEENESSRDRLAETLRSWLLHQGRRDAVAAELHVHPQTVRYRMTRIRELFGDSLDDPLVVRDLVIALG</sequence>
<accession>A0A2Y9BUL6</accession>
<evidence type="ECO:0000313" key="4">
    <source>
        <dbReference type="Proteomes" id="UP000250028"/>
    </source>
</evidence>